<name>A0A382A7F2_9ZZZZ</name>
<dbReference type="GO" id="GO:0016702">
    <property type="term" value="F:oxidoreductase activity, acting on single donors with incorporation of molecular oxygen, incorporation of two atoms of oxygen"/>
    <property type="evidence" value="ECO:0007669"/>
    <property type="project" value="UniProtKB-ARBA"/>
</dbReference>
<dbReference type="EMBL" id="UINC01024230">
    <property type="protein sequence ID" value="SVA97466.1"/>
    <property type="molecule type" value="Genomic_DNA"/>
</dbReference>
<proteinExistence type="predicted"/>
<evidence type="ECO:0000259" key="1">
    <source>
        <dbReference type="Pfam" id="PF02900"/>
    </source>
</evidence>
<evidence type="ECO:0000313" key="2">
    <source>
        <dbReference type="EMBL" id="SVA97466.1"/>
    </source>
</evidence>
<dbReference type="GO" id="GO:0008198">
    <property type="term" value="F:ferrous iron binding"/>
    <property type="evidence" value="ECO:0007669"/>
    <property type="project" value="InterPro"/>
</dbReference>
<dbReference type="Gene3D" id="3.40.830.10">
    <property type="entry name" value="LigB-like"/>
    <property type="match status" value="1"/>
</dbReference>
<organism evidence="2">
    <name type="scientific">marine metagenome</name>
    <dbReference type="NCBI Taxonomy" id="408172"/>
    <lineage>
        <taxon>unclassified sequences</taxon>
        <taxon>metagenomes</taxon>
        <taxon>ecological metagenomes</taxon>
    </lineage>
</organism>
<reference evidence="2" key="1">
    <citation type="submission" date="2018-05" db="EMBL/GenBank/DDBJ databases">
        <authorList>
            <person name="Lanie J.A."/>
            <person name="Ng W.-L."/>
            <person name="Kazmierczak K.M."/>
            <person name="Andrzejewski T.M."/>
            <person name="Davidsen T.M."/>
            <person name="Wayne K.J."/>
            <person name="Tettelin H."/>
            <person name="Glass J.I."/>
            <person name="Rusch D."/>
            <person name="Podicherti R."/>
            <person name="Tsui H.-C.T."/>
            <person name="Winkler M.E."/>
        </authorList>
    </citation>
    <scope>NUCLEOTIDE SEQUENCE</scope>
</reference>
<gene>
    <name evidence="2" type="ORF">METZ01_LOCUS150320</name>
</gene>
<dbReference type="SUPFAM" id="SSF53213">
    <property type="entry name" value="LigB-like"/>
    <property type="match status" value="1"/>
</dbReference>
<dbReference type="InterPro" id="IPR004183">
    <property type="entry name" value="Xdiol_dOase_suB"/>
</dbReference>
<accession>A0A382A7F2</accession>
<protein>
    <recommendedName>
        <fullName evidence="1">Extradiol ring-cleavage dioxygenase class III enzyme subunit B domain-containing protein</fullName>
    </recommendedName>
</protein>
<sequence>MGEIVGAAVVSHVPPIVMPEALRRELNDGNDFSLVEGLHRLRTECLDRVKPDTVVVFDTHWFTTVEHVVASHERRAGKFTSDELPRGMSQVPYDMPGDPGLALLVDSLASVRDDTRVLASDDPYLTVHYPTINLLGFLQGDERWMSVGVCQTATPEDFLLFGNLLAQAIDMSDRRVVLLASGGLSHRFWPLMEFADHESASLDNIRTPEAREADEKVIRWWEEGDHRRVIDYQPEYRRHAPEGFFGHYLMMVGAIGGSACSATGLRYSEYESAAGTGQVHMWFEKPVGGWTAQK</sequence>
<dbReference type="AlphaFoldDB" id="A0A382A7F2"/>
<feature type="domain" description="Extradiol ring-cleavage dioxygenase class III enzyme subunit B" evidence="1">
    <location>
        <begin position="7"/>
        <end position="268"/>
    </location>
</feature>
<dbReference type="Pfam" id="PF02900">
    <property type="entry name" value="LigB"/>
    <property type="match status" value="1"/>
</dbReference>